<feature type="compositionally biased region" description="Basic and acidic residues" evidence="10">
    <location>
        <begin position="3643"/>
        <end position="3676"/>
    </location>
</feature>
<feature type="region of interest" description="Disordered" evidence="10">
    <location>
        <begin position="3147"/>
        <end position="3201"/>
    </location>
</feature>
<feature type="domain" description="Ig-like" evidence="11">
    <location>
        <begin position="2891"/>
        <end position="2982"/>
    </location>
</feature>
<feature type="region of interest" description="Disordered" evidence="10">
    <location>
        <begin position="3852"/>
        <end position="3899"/>
    </location>
</feature>
<feature type="domain" description="Ig-like" evidence="11">
    <location>
        <begin position="1833"/>
        <end position="1921"/>
    </location>
</feature>
<dbReference type="SMR" id="Q7YRF5"/>
<dbReference type="PANTHER" id="PTHR13817:SF151">
    <property type="entry name" value="TITIN"/>
    <property type="match status" value="1"/>
</dbReference>
<dbReference type="EMBL" id="AY136513">
    <property type="protein sequence ID" value="AAN11323.1"/>
    <property type="molecule type" value="mRNA"/>
</dbReference>
<feature type="compositionally biased region" description="Pro residues" evidence="10">
    <location>
        <begin position="3678"/>
        <end position="3690"/>
    </location>
</feature>
<feature type="domain" description="Ig-like" evidence="11">
    <location>
        <begin position="892"/>
        <end position="980"/>
    </location>
</feature>
<feature type="compositionally biased region" description="Acidic residues" evidence="10">
    <location>
        <begin position="3586"/>
        <end position="3603"/>
    </location>
</feature>
<feature type="domain" description="Ig-like" evidence="11">
    <location>
        <begin position="3908"/>
        <end position="3950"/>
    </location>
</feature>
<feature type="compositionally biased region" description="Pro residues" evidence="10">
    <location>
        <begin position="3707"/>
        <end position="3720"/>
    </location>
</feature>
<feature type="domain" description="Ig-like" evidence="11">
    <location>
        <begin position="136"/>
        <end position="224"/>
    </location>
</feature>
<reference evidence="12" key="1">
    <citation type="journal article" date="2002" name="J. Muscle Res. Cell Motil.">
        <title>Species variations in cDNA sequence and exon splicing patterns in the extensible I-band region of cardiac titin: relation to passive tension.</title>
        <authorList>
            <person name="Greaser M.L."/>
            <person name="Berri M."/>
            <person name="Warren C.M."/>
            <person name="Mozdziak P.E."/>
        </authorList>
    </citation>
    <scope>NUCLEOTIDE SEQUENCE</scope>
    <source>
        <strain evidence="12">N2BA</strain>
    </source>
</reference>
<feature type="compositionally biased region" description="Basic and acidic residues" evidence="10">
    <location>
        <begin position="3332"/>
        <end position="3354"/>
    </location>
</feature>
<feature type="domain" description="Ig-like" evidence="11">
    <location>
        <begin position="422"/>
        <end position="511"/>
    </location>
</feature>
<feature type="domain" description="Ig-like" evidence="11">
    <location>
        <begin position="1077"/>
        <end position="1166"/>
    </location>
</feature>
<accession>Q7YRF5</accession>
<name>Q7YRF5_CANLF</name>
<feature type="compositionally biased region" description="Basic and acidic residues" evidence="10">
    <location>
        <begin position="3160"/>
        <end position="3170"/>
    </location>
</feature>
<dbReference type="Pfam" id="PF02818">
    <property type="entry name" value="PPAK"/>
    <property type="match status" value="4"/>
</dbReference>
<feature type="region of interest" description="Disordered" evidence="10">
    <location>
        <begin position="3332"/>
        <end position="3410"/>
    </location>
</feature>
<feature type="domain" description="Ig-like" evidence="11">
    <location>
        <begin position="2210"/>
        <end position="2299"/>
    </location>
</feature>
<dbReference type="SMART" id="SM00408">
    <property type="entry name" value="IGc2"/>
    <property type="match status" value="29"/>
</dbReference>
<feature type="compositionally biased region" description="Basic and acidic residues" evidence="10">
    <location>
        <begin position="3815"/>
        <end position="3825"/>
    </location>
</feature>
<evidence type="ECO:0000256" key="1">
    <source>
        <dbReference type="ARBA" id="ARBA00004123"/>
    </source>
</evidence>
<feature type="domain" description="Ig-like" evidence="11">
    <location>
        <begin position="2400"/>
        <end position="2492"/>
    </location>
</feature>
<feature type="domain" description="Ig-like" evidence="11">
    <location>
        <begin position="43"/>
        <end position="132"/>
    </location>
</feature>
<dbReference type="SMART" id="SM00406">
    <property type="entry name" value="IGv"/>
    <property type="match status" value="8"/>
</dbReference>
<feature type="compositionally biased region" description="Acidic residues" evidence="10">
    <location>
        <begin position="3478"/>
        <end position="3487"/>
    </location>
</feature>
<evidence type="ECO:0000256" key="7">
    <source>
        <dbReference type="ARBA" id="ARBA00023242"/>
    </source>
</evidence>
<dbReference type="PANTHER" id="PTHR13817">
    <property type="entry name" value="TITIN"/>
    <property type="match status" value="1"/>
</dbReference>
<feature type="compositionally biased region" description="Acidic residues" evidence="10">
    <location>
        <begin position="3494"/>
        <end position="3511"/>
    </location>
</feature>
<feature type="domain" description="Ig-like" evidence="11">
    <location>
        <begin position="1550"/>
        <end position="1639"/>
    </location>
</feature>
<feature type="compositionally biased region" description="Basic and acidic residues" evidence="10">
    <location>
        <begin position="3794"/>
        <end position="3803"/>
    </location>
</feature>
<feature type="domain" description="Ig-like" evidence="11">
    <location>
        <begin position="2115"/>
        <end position="2205"/>
    </location>
</feature>
<sequence>SSKYVSTLEILRTQVVDCGEYTCKASNEYGSVSCTATLTVTEPATFVKKLSDHSVEPGKSIILESTYTGTLPIAVTWKKDGFNISQSERCSIVTTEKTCILEILNSTKKDAGQYSCEIENEAGKDVCKALVSTLEPPYFVTELEPLEASVGDSVSLQCQVAGTPEITVSWYKGDTKLRPTPEYRTYFTNNVATLVFNKVNINDSGEYTCKAENSIGTAASKTVFRIQERQLPPSFARQLKDIEQTVGLPVTLTCRLNGSAPIQVCWYRDGVLLRDDENLQMSFVDNVATLKILQTDLSHSGQYSCSASNPLGTASSSARLAVREPKKSPFFDIKPVSIDVIAGESADFECHVTGAQPMRITWSKDNKEIRPGGNYTITCVGNTPHLRILKVGKGDSGQYTCQATNDVGKDMCSAQLSVKEPPKFVKKLEASQVAKHGESIQLECKISGSPEIKVQWFRNDSELHESWKYNMSFINSVALLTINEASAEDSGDYICEAHNGVGDASCSTALTVKAPPVFTQKPSPVGALKGSDVIFQCEISGTPPFEVVWVKDRKQVRSSKKFKITSKNFDTSLHILNLEASDVGEYHCKATNEVGSDTCVCSVKFKEPPRFVKKLSDTSTLVGDAVELRAVVEGFQPISVVWLKDKGEVIRESENTRISFIDNIATLQLGSPKASDSGKYVCQIKNDAGTRECSAVLTVLEPARIVEKPEPMTVTTGNPFALECVVAGTPELSVKWFKDGRELSADSKHHITFINKVASVKIPCAEMSDKGLYSFEVKNSVGKSTCSVSVHVSDRVVPPSFIRKLKDTNAILGASAVLECRVSGSAPISVGWFQDGNEVVSGPKCQSSFSENVCTLSLSLLEPSDTGTYTCVAANVAGSDECSALLTVQEPPSFEQVPDSVEVLPGISLIFTCVIRGTPPFKVKWFKGSRELVSGESCTISLEDDVTELELLEVEPSQSGDYSCLVTNEAGSASCTAHLFVKEPATFVKRLADFSVETGSPIVLEATYSGTPPISVSWMKNESPLSQSQNCSITTTEKSTILEITESTIEDYAQYSCLIENEAGQDICDALVSVLEPPYFIEPLQHIEAVIGEPTTLQCKVDGTPEIRIAWYKEHTKLRSAPAYKMQFKNNVASLVINKVDHSDIGEYTCKAENSVGAVASSAVLIIKERKLPPSFARKLKDVHETLGFPVAFECRINGSEPLQVSWYKDGVLLKDDANLQTSFVHNVATLQILQTDQSHVGQYNCSASNPLGTASSSAKLILSEHEVPPFFDLKPVSVDLALGESGSLKCHVTGTAPIKITWAKDNREIRPGGNYKMTLVENTATLTVLKVSKGDAGEYTCYASNVAGKDSCSAHLGVQEPPRFIKKLEPSRIVKQDEYTRYECKIGGSPEIKVLWYKDETEIQESSKFRMSFLDSVAVLEMHNLSVEDSGDYTCEARNAAGSASSSTSLKVKEPPIFRKKPHPVETLKGADVHLECELQGTPPFQVSWHKDKRELRSGKKYKIMSENFLTSIHILGVDAADIEEYQCKATNDVGSDTCVASITLKAPPRFVKKLSDISTIVGEEVQLQTTIEGPEPISVVWFKDKGEIVRESDNIWVSYSENVATLQFARAEAANAGKYTCQIKNDAGMQECFATLSVLEPAAIVEKPESIRVTTGDTCTLECTVTGTPELSTKWFKDGKELTSDSKYKISFFNKVSGLKIINVAPSDSGVYSFEVQNPVGKDSCTASVQVSDRIVPPSFTRKLKETHGLSGSSVVMECKVYGSPPIPVSWFHEGNEVSSGRKYQTTLTDNTCALTVNMLEESDAGDYTCIATNVAGSDECSAPLTVREPPSFVQKPEAMDVLTGANVTFTSIIKGTPPFTVSWFKGSSELAPGDRCNVSLEDCVAELELFGVDTTQSGDYTCIVSNEAGKASCTTHLYVKAPAKFVKRLNDYSIEKGKPLILEGTYTGTPPISVTWKKNGINITPSQRCNITTTEKSAILEIPSSTVEDAGQYNCYIENASGKDSCSAQILILEPPYFVKQLEPVKVTVGDSASLQCQIAGTPEIGVSWYKGDTKLRPTATYKMHFRNNVATLVFNQVDSNDSGEYICRAENSVGEVSSSTFLSVQEQKLPPSFSRQLRDVQETVGLPVVFECTINGSEPISVSWYKDGKPLKDGPNVQTSFLDNVATLNIFKTDRSLAGQYSCTATNPIGSASSSARLILTEGKNPPFFDIPVAPVDAVVGESADFECHVTGTQPIKVTWAKDNREIRSGGNYQISYLENSAHLTILKVDKGDSGQYTCYAVNEVGKDSCTAQLNIKERLIPPSFTKKLSETVEETEGNSFRLEGRVAGSQPITVAWYKNNIEIHPTSNCEITFKNNTLLLHVKKAGMGDAGLYTCKVSNDAGSALCTSSIVIKEPKKAPVFDQHLTPVTVSEGEFVQLSCHVQGSEPIRIQWLKAGREIKPSDRCSFSFANGTAVLELKDVAKADSGDYVCKASNAAGSDTSKSKVTIKDKPAAVPAAKKAAVDGRLFFVSEPQSIRVVEKTTATFIAKVGGDPIPNVKWTKGKWRQLNQGGRIHIHQKGDEAKLEIRDTTKTDSGLYRCVAFNKHGEIESNVNLQVDERKKQEKIEGDLRAMLKKTPVLKKGTGEEEEIDIMELLKNVDPKEYEKYARMYGITDFRGLLQAFEMLKQSQEEETHRLEIEEIEKSEKDEKEFEELISFIQQRLSQTEPVTLIKDIENQTVLKDDEAVFEIDIKINYPEIKLSWYKGTEKLEPSDKFEISIDGDRHTLRVKDCQLKDQGNYRLVCGPHIASAKLTVIEPAWERHLQDVTLKEGQTCTMTCQFSVPNVKSSWFRNGRLLKPQGRHQTAVEHKVHKLTIADVRAEDQGRYTCKYEDLETSAELRIEAEPIQFTKRIQNIVVSEHQSATFECEVSFDDAIVTWYKGPTELTESQKYNFRNDGRCHYMTIHNVTPDDEGVYSVIARLEPRGEARSTAELYLTTKEIKLEMTPPDIPDSRVPIPTMPIRAVPPEEIPAMVVPPIPLLLPSPEEKKPPAKRIEVTKKAVKKDAKKVVAKPKEEPPQEVAKKPLRPTALIPAEAPEIIDISSKAEEVKITTITRKKEVQKEKEAVYEKKRAVYEEKKLFIESLEEPYDELEVEQYAEPFEEPYYEEPDEDYEETKVEAKREVHEEWEEDFEEGQEYYEREEGYDEGEEEWEETYKEREVIQVQKEVYEESHERRIPAKVPEKKAVPPPKVVKKPVVEKIEKTSRRMEEEKVQVTKVPEVSKKMVPQKPSRTPVQEEVIEVKVPAVHTKKMVISEEKMFFASHTEEEVSVTVPEVQKKTVTEEKIHVAVSKKTEPPPKVPEPPKKPVPEEVVAVPIPKKVEPPPAKVPEVPKKPVPEEKKPVPVPKKEPAASPKVPEVPKKPVPEEKIPVPVAKKKEAPPAKVTEIRKRAVKEEKVSIEVPKRKAPPVKEVTVTEEKEWSYVHEEETVSVEREEEYDEIEEYEYKESEEYEPTEEYDQYEEYEEHEFEHYEEYKEHEEYVTEEPKKPLPVKPVQEEPVPRKPKAPPAKVPEVPKKPVPEKKVPVPVPKKVEAPPAKVYEEPEEPIPEEEIPEEPPSIEEFEEVVPPRVPEVVKKAVPEVPTPVPKKVEAPPAKVPKKVPEEKVPVPVQKKEPPPAKVPEAPKEVVPEKKVPAAPPKKPEVPPAKVPEVPKAAVPEKKVPEVIPPKPESPPPPVPGAEKKVRKLLPEPKPQPKEEVVLKSVLRKRPEEGEPKVEPKKLEKIKKPVPEPPPKAVEEAEVPPAPVTKRERKIPEPVKVPEIKPAIPLPGPEPKPKPEPEVKVIKPPPVEPAPTPIAAPVTVPVVGKKAEAKAPKEEAAKPKGPIKGIPKKTPSPIEVERKKLRPGSGGEKPPDEAPFTYQLKAVPLKFVKEIKDIVLTEAESVGSSAIFECLVSPSTAITTWMKDGS</sequence>
<feature type="compositionally biased region" description="Low complexity" evidence="10">
    <location>
        <begin position="3863"/>
        <end position="3878"/>
    </location>
</feature>
<dbReference type="GO" id="GO:0005634">
    <property type="term" value="C:nucleus"/>
    <property type="evidence" value="ECO:0007669"/>
    <property type="project" value="UniProtKB-SubCell"/>
</dbReference>
<dbReference type="InterPro" id="IPR013098">
    <property type="entry name" value="Ig_I-set"/>
</dbReference>
<feature type="domain" description="Ig-like" evidence="11">
    <location>
        <begin position="2791"/>
        <end position="2886"/>
    </location>
</feature>
<evidence type="ECO:0000256" key="9">
    <source>
        <dbReference type="SAM" id="Coils"/>
    </source>
</evidence>
<comment type="similarity">
    <text evidence="3">Belongs to the protein kinase superfamily. CAMK Ser/Thr protein kinase family.</text>
</comment>
<dbReference type="InterPro" id="IPR007110">
    <property type="entry name" value="Ig-like_dom"/>
</dbReference>
<dbReference type="InterPro" id="IPR040849">
    <property type="entry name" value="MyBP-C_THB"/>
</dbReference>
<dbReference type="InterPro" id="IPR004168">
    <property type="entry name" value="PPAK_motif"/>
</dbReference>
<dbReference type="InterPro" id="IPR050964">
    <property type="entry name" value="Striated_Muscle_Regulatory"/>
</dbReference>
<feature type="domain" description="Ig-like" evidence="11">
    <location>
        <begin position="233"/>
        <end position="321"/>
    </location>
</feature>
<dbReference type="FunFam" id="2.60.40.10:FF:001342">
    <property type="entry name" value="titin isoform X1"/>
    <property type="match status" value="1"/>
</dbReference>
<evidence type="ECO:0000313" key="12">
    <source>
        <dbReference type="EMBL" id="AAN11323.1"/>
    </source>
</evidence>
<dbReference type="FunFam" id="2.60.40.10:FF:000218">
    <property type="entry name" value="titin isoform X1"/>
    <property type="match status" value="6"/>
</dbReference>
<dbReference type="PROSITE" id="PS50835">
    <property type="entry name" value="IG_LIKE"/>
    <property type="match status" value="30"/>
</dbReference>
<feature type="domain" description="Ig-like" evidence="11">
    <location>
        <begin position="1269"/>
        <end position="1358"/>
    </location>
</feature>
<gene>
    <name evidence="12" type="primary">TTN</name>
</gene>
<feature type="domain" description="Ig-like" evidence="11">
    <location>
        <begin position="329"/>
        <end position="417"/>
    </location>
</feature>
<keyword evidence="8" id="KW-0393">Immunoglobulin domain</keyword>
<dbReference type="InterPro" id="IPR013106">
    <property type="entry name" value="Ig_V-set"/>
</dbReference>
<evidence type="ECO:0000256" key="4">
    <source>
        <dbReference type="ARBA" id="ARBA00022490"/>
    </source>
</evidence>
<dbReference type="InterPro" id="IPR036179">
    <property type="entry name" value="Ig-like_dom_sf"/>
</dbReference>
<keyword evidence="7" id="KW-0539">Nucleus</keyword>
<dbReference type="Pfam" id="PF07679">
    <property type="entry name" value="I-set"/>
    <property type="match status" value="31"/>
</dbReference>
<feature type="non-terminal residue" evidence="12">
    <location>
        <position position="1"/>
    </location>
</feature>
<feature type="coiled-coil region" evidence="9">
    <location>
        <begin position="2665"/>
        <end position="2707"/>
    </location>
</feature>
<evidence type="ECO:0000259" key="11">
    <source>
        <dbReference type="PROSITE" id="PS50835"/>
    </source>
</evidence>
<dbReference type="OrthoDB" id="5969272at2759"/>
<feature type="domain" description="Ig-like" evidence="11">
    <location>
        <begin position="2019"/>
        <end position="2107"/>
    </location>
</feature>
<evidence type="ECO:0000256" key="10">
    <source>
        <dbReference type="SAM" id="MobiDB-lite"/>
    </source>
</evidence>
<feature type="domain" description="Ig-like" evidence="11">
    <location>
        <begin position="1457"/>
        <end position="1545"/>
    </location>
</feature>
<feature type="domain" description="Ig-like" evidence="11">
    <location>
        <begin position="799"/>
        <end position="887"/>
    </location>
</feature>
<comment type="subcellular location">
    <subcellularLocation>
        <location evidence="2">Cytoplasm</location>
    </subcellularLocation>
    <subcellularLocation>
        <location evidence="1">Nucleus</location>
    </subcellularLocation>
</comment>
<dbReference type="SMART" id="SM00409">
    <property type="entry name" value="IG"/>
    <property type="match status" value="31"/>
</dbReference>
<feature type="domain" description="Ig-like" evidence="11">
    <location>
        <begin position="1643"/>
        <end position="1734"/>
    </location>
</feature>
<feature type="compositionally biased region" description="Basic and acidic residues" evidence="10">
    <location>
        <begin position="3852"/>
        <end position="3862"/>
    </location>
</feature>
<evidence type="ECO:0000256" key="3">
    <source>
        <dbReference type="ARBA" id="ARBA00006692"/>
    </source>
</evidence>
<dbReference type="SUPFAM" id="SSF48726">
    <property type="entry name" value="Immunoglobulin"/>
    <property type="match status" value="31"/>
</dbReference>
<proteinExistence type="evidence at transcript level"/>
<feature type="compositionally biased region" description="Basic and acidic residues" evidence="10">
    <location>
        <begin position="3375"/>
        <end position="3395"/>
    </location>
</feature>
<evidence type="ECO:0000256" key="2">
    <source>
        <dbReference type="ARBA" id="ARBA00004496"/>
    </source>
</evidence>
<dbReference type="Gene3D" id="2.60.40.10">
    <property type="entry name" value="Immunoglobulins"/>
    <property type="match status" value="31"/>
</dbReference>
<protein>
    <submittedName>
        <fullName evidence="12">Cardiac titin</fullName>
    </submittedName>
</protein>
<dbReference type="Pfam" id="PF18362">
    <property type="entry name" value="THB"/>
    <property type="match status" value="1"/>
</dbReference>
<feature type="domain" description="Ig-like" evidence="11">
    <location>
        <begin position="2307"/>
        <end position="2396"/>
    </location>
</feature>
<feature type="compositionally biased region" description="Basic and acidic residues" evidence="10">
    <location>
        <begin position="3749"/>
        <end position="3770"/>
    </location>
</feature>
<dbReference type="FunFam" id="2.60.40.10:FF:000800">
    <property type="entry name" value="Cardiac titin"/>
    <property type="match status" value="1"/>
</dbReference>
<feature type="non-terminal residue" evidence="12">
    <location>
        <position position="3950"/>
    </location>
</feature>
<keyword evidence="6" id="KW-1015">Disulfide bond</keyword>
<feature type="domain" description="Ig-like" evidence="11">
    <location>
        <begin position="1174"/>
        <end position="1264"/>
    </location>
</feature>
<keyword evidence="5" id="KW-0677">Repeat</keyword>
<dbReference type="InterPro" id="IPR013783">
    <property type="entry name" value="Ig-like_fold"/>
</dbReference>
<evidence type="ECO:0000256" key="6">
    <source>
        <dbReference type="ARBA" id="ARBA00023157"/>
    </source>
</evidence>
<evidence type="ECO:0000256" key="8">
    <source>
        <dbReference type="ARBA" id="ARBA00023319"/>
    </source>
</evidence>
<feature type="domain" description="Ig-like" evidence="11">
    <location>
        <begin position="702"/>
        <end position="793"/>
    </location>
</feature>
<organism evidence="12">
    <name type="scientific">Canis lupus familiaris</name>
    <name type="common">Dog</name>
    <name type="synonym">Canis familiaris</name>
    <dbReference type="NCBI Taxonomy" id="9615"/>
    <lineage>
        <taxon>Eukaryota</taxon>
        <taxon>Metazoa</taxon>
        <taxon>Chordata</taxon>
        <taxon>Craniata</taxon>
        <taxon>Vertebrata</taxon>
        <taxon>Euteleostomi</taxon>
        <taxon>Mammalia</taxon>
        <taxon>Eutheria</taxon>
        <taxon>Laurasiatheria</taxon>
        <taxon>Carnivora</taxon>
        <taxon>Caniformia</taxon>
        <taxon>Canidae</taxon>
        <taxon>Canis</taxon>
    </lineage>
</organism>
<dbReference type="FunFam" id="2.60.40.10:FF:001272">
    <property type="entry name" value="titin isoform X1"/>
    <property type="match status" value="1"/>
</dbReference>
<feature type="domain" description="Ig-like" evidence="11">
    <location>
        <begin position="984"/>
        <end position="1073"/>
    </location>
</feature>
<dbReference type="FunFam" id="2.60.40.10:FF:000050">
    <property type="entry name" value="Titin isoform B"/>
    <property type="match status" value="1"/>
</dbReference>
<feature type="compositionally biased region" description="Acidic residues" evidence="10">
    <location>
        <begin position="3147"/>
        <end position="3159"/>
    </location>
</feature>
<dbReference type="GO" id="GO:0005737">
    <property type="term" value="C:cytoplasm"/>
    <property type="evidence" value="ECO:0007669"/>
    <property type="project" value="UniProtKB-SubCell"/>
</dbReference>
<dbReference type="InterPro" id="IPR003599">
    <property type="entry name" value="Ig_sub"/>
</dbReference>
<keyword evidence="9" id="KW-0175">Coiled coil</keyword>
<feature type="domain" description="Ig-like" evidence="11">
    <location>
        <begin position="516"/>
        <end position="604"/>
    </location>
</feature>
<feature type="domain" description="Ig-like" evidence="11">
    <location>
        <begin position="1925"/>
        <end position="2014"/>
    </location>
</feature>
<dbReference type="FunFam" id="2.60.40.10:FF:000022">
    <property type="entry name" value="Cardiac titin"/>
    <property type="match status" value="20"/>
</dbReference>
<evidence type="ECO:0000256" key="5">
    <source>
        <dbReference type="ARBA" id="ARBA00022737"/>
    </source>
</evidence>
<keyword evidence="4" id="KW-0963">Cytoplasm</keyword>
<feature type="domain" description="Ig-like" evidence="11">
    <location>
        <begin position="1740"/>
        <end position="1828"/>
    </location>
</feature>
<feature type="domain" description="Ig-like" evidence="11">
    <location>
        <begin position="1363"/>
        <end position="1452"/>
    </location>
</feature>
<feature type="region of interest" description="Disordered" evidence="10">
    <location>
        <begin position="3626"/>
        <end position="3839"/>
    </location>
</feature>
<feature type="compositionally biased region" description="Acidic residues" evidence="10">
    <location>
        <begin position="3171"/>
        <end position="3182"/>
    </location>
</feature>
<dbReference type="CDD" id="cd00096">
    <property type="entry name" value="Ig"/>
    <property type="match status" value="12"/>
</dbReference>
<feature type="compositionally biased region" description="Acidic residues" evidence="10">
    <location>
        <begin position="3188"/>
        <end position="3198"/>
    </location>
</feature>
<feature type="compositionally biased region" description="Basic and acidic residues" evidence="10">
    <location>
        <begin position="3512"/>
        <end position="3532"/>
    </location>
</feature>
<feature type="domain" description="Ig-like" evidence="11">
    <location>
        <begin position="2497"/>
        <end position="2601"/>
    </location>
</feature>
<feature type="compositionally biased region" description="Pro residues" evidence="10">
    <location>
        <begin position="3827"/>
        <end position="3838"/>
    </location>
</feature>
<feature type="region of interest" description="Disordered" evidence="10">
    <location>
        <begin position="3470"/>
        <end position="3603"/>
    </location>
</feature>
<dbReference type="InterPro" id="IPR003598">
    <property type="entry name" value="Ig_sub2"/>
</dbReference>
<feature type="compositionally biased region" description="Basic and acidic residues" evidence="10">
    <location>
        <begin position="3557"/>
        <end position="3568"/>
    </location>
</feature>
<feature type="domain" description="Ig-like" evidence="11">
    <location>
        <begin position="609"/>
        <end position="698"/>
    </location>
</feature>
<feature type="compositionally biased region" description="Basic and acidic residues" evidence="10">
    <location>
        <begin position="3729"/>
        <end position="3742"/>
    </location>
</feature>